<dbReference type="Proteomes" id="UP000518904">
    <property type="component" value="Unassembled WGS sequence"/>
</dbReference>
<dbReference type="AlphaFoldDB" id="A0A7Y0XDS4"/>
<evidence type="ECO:0000313" key="1">
    <source>
        <dbReference type="EMBL" id="NMU85088.1"/>
    </source>
</evidence>
<protein>
    <submittedName>
        <fullName evidence="1">Uncharacterized protein</fullName>
    </submittedName>
</protein>
<dbReference type="EMBL" id="JABCLB010002168">
    <property type="protein sequence ID" value="NMU85088.1"/>
    <property type="molecule type" value="Genomic_DNA"/>
</dbReference>
<gene>
    <name evidence="1" type="ORF">HKB16_19720</name>
</gene>
<name>A0A7Y0XDS4_VIBPH</name>
<reference evidence="1 2" key="1">
    <citation type="submission" date="2020-04" db="EMBL/GenBank/DDBJ databases">
        <title>Whole-genome sequencing of Vibrio spp. from China reveals different genetic environments of blaCTX-M-14 among diverse lineages.</title>
        <authorList>
            <person name="Zheng Z."/>
            <person name="Ye L."/>
            <person name="Chen S."/>
        </authorList>
    </citation>
    <scope>NUCLEOTIDE SEQUENCE [LARGE SCALE GENOMIC DNA]</scope>
    <source>
        <strain evidence="1 2">Vb0551</strain>
    </source>
</reference>
<accession>A0A7Y0XDS4</accession>
<comment type="caution">
    <text evidence="1">The sequence shown here is derived from an EMBL/GenBank/DDBJ whole genome shotgun (WGS) entry which is preliminary data.</text>
</comment>
<sequence length="250" mass="28616">MKQLDDLILKDILSRTDGVCDWQRDFSSLLSMGVTLSQIALVLDTAKLLRTDPTIDDLTLCQGGVSQYALEKTIGTTAKLKQLMGLEYDFDAYLRNAHFDPSVGMSISYYIFQQFYQEIRSDYSIGIEIDHQITVELGDNLDLSAIPLFKQFKEFIPATDSEAANVTAKLLLDQYEYVGYFPELSILDLRTRDDGREVRLEVRCLSSHFSFRDICGVCVIDDKEICKPNETDIHSRKLSFAHLIRRHMFD</sequence>
<proteinExistence type="predicted"/>
<evidence type="ECO:0000313" key="2">
    <source>
        <dbReference type="Proteomes" id="UP000518904"/>
    </source>
</evidence>
<dbReference type="RefSeq" id="WP_141179971.1">
    <property type="nucleotide sequence ID" value="NZ_CP041202.1"/>
</dbReference>
<organism evidence="1 2">
    <name type="scientific">Vibrio parahaemolyticus</name>
    <dbReference type="NCBI Taxonomy" id="670"/>
    <lineage>
        <taxon>Bacteria</taxon>
        <taxon>Pseudomonadati</taxon>
        <taxon>Pseudomonadota</taxon>
        <taxon>Gammaproteobacteria</taxon>
        <taxon>Vibrionales</taxon>
        <taxon>Vibrionaceae</taxon>
        <taxon>Vibrio</taxon>
    </lineage>
</organism>